<dbReference type="InterPro" id="IPR000873">
    <property type="entry name" value="AMP-dep_synth/lig_dom"/>
</dbReference>
<dbReference type="InterPro" id="IPR040097">
    <property type="entry name" value="FAAL/FAAC"/>
</dbReference>
<dbReference type="SUPFAM" id="SSF69593">
    <property type="entry name" value="Glycerol-3-phosphate (1)-acyltransferase"/>
    <property type="match status" value="1"/>
</dbReference>
<keyword evidence="8" id="KW-1185">Reference proteome</keyword>
<evidence type="ECO:0000256" key="2">
    <source>
        <dbReference type="ARBA" id="ARBA00022450"/>
    </source>
</evidence>
<dbReference type="PROSITE" id="PS50075">
    <property type="entry name" value="CARRIER"/>
    <property type="match status" value="1"/>
</dbReference>
<dbReference type="SMART" id="SM00823">
    <property type="entry name" value="PKS_PP"/>
    <property type="match status" value="1"/>
</dbReference>
<keyword evidence="5" id="KW-0812">Transmembrane</keyword>
<dbReference type="SUPFAM" id="SSF47336">
    <property type="entry name" value="ACP-like"/>
    <property type="match status" value="1"/>
</dbReference>
<dbReference type="Gene3D" id="3.30.300.30">
    <property type="match status" value="1"/>
</dbReference>
<evidence type="ECO:0000313" key="8">
    <source>
        <dbReference type="Proteomes" id="UP001596114"/>
    </source>
</evidence>
<dbReference type="InterPro" id="IPR002123">
    <property type="entry name" value="Plipid/glycerol_acylTrfase"/>
</dbReference>
<dbReference type="Proteomes" id="UP001596114">
    <property type="component" value="Unassembled WGS sequence"/>
</dbReference>
<evidence type="ECO:0000256" key="4">
    <source>
        <dbReference type="ARBA" id="ARBA00022598"/>
    </source>
</evidence>
<keyword evidence="4" id="KW-0436">Ligase</keyword>
<accession>A0ABW0QUP4</accession>
<evidence type="ECO:0000313" key="7">
    <source>
        <dbReference type="EMBL" id="MFC5526554.1"/>
    </source>
</evidence>
<evidence type="ECO:0000256" key="3">
    <source>
        <dbReference type="ARBA" id="ARBA00022553"/>
    </source>
</evidence>
<dbReference type="CDD" id="cd05931">
    <property type="entry name" value="FAAL"/>
    <property type="match status" value="1"/>
</dbReference>
<keyword evidence="2" id="KW-0596">Phosphopantetheine</keyword>
<comment type="caution">
    <text evidence="7">The sequence shown here is derived from an EMBL/GenBank/DDBJ whole genome shotgun (WGS) entry which is preliminary data.</text>
</comment>
<name>A0ABW0QUP4_9GAMM</name>
<feature type="domain" description="Carrier" evidence="6">
    <location>
        <begin position="15"/>
        <end position="95"/>
    </location>
</feature>
<dbReference type="InterPro" id="IPR036736">
    <property type="entry name" value="ACP-like_sf"/>
</dbReference>
<organism evidence="7 8">
    <name type="scientific">Rhodanobacter ginsengisoli</name>
    <dbReference type="NCBI Taxonomy" id="418646"/>
    <lineage>
        <taxon>Bacteria</taxon>
        <taxon>Pseudomonadati</taxon>
        <taxon>Pseudomonadota</taxon>
        <taxon>Gammaproteobacteria</taxon>
        <taxon>Lysobacterales</taxon>
        <taxon>Rhodanobacteraceae</taxon>
        <taxon>Rhodanobacter</taxon>
    </lineage>
</organism>
<dbReference type="PANTHER" id="PTHR22754:SF32">
    <property type="entry name" value="DISCO-INTERACTING PROTEIN 2"/>
    <property type="match status" value="1"/>
</dbReference>
<dbReference type="InterPro" id="IPR009081">
    <property type="entry name" value="PP-bd_ACP"/>
</dbReference>
<dbReference type="InterPro" id="IPR042099">
    <property type="entry name" value="ANL_N_sf"/>
</dbReference>
<dbReference type="Gene3D" id="3.40.50.12780">
    <property type="entry name" value="N-terminal domain of ligase-like"/>
    <property type="match status" value="1"/>
</dbReference>
<dbReference type="Pfam" id="PF00501">
    <property type="entry name" value="AMP-binding"/>
    <property type="match status" value="1"/>
</dbReference>
<dbReference type="EMBL" id="JBHSNF010000002">
    <property type="protein sequence ID" value="MFC5526554.1"/>
    <property type="molecule type" value="Genomic_DNA"/>
</dbReference>
<dbReference type="RefSeq" id="WP_377320327.1">
    <property type="nucleotide sequence ID" value="NZ_JBHSNF010000002.1"/>
</dbReference>
<comment type="similarity">
    <text evidence="1">Belongs to the ATP-dependent AMP-binding enzyme family.</text>
</comment>
<dbReference type="Gene3D" id="1.10.1200.10">
    <property type="entry name" value="ACP-like"/>
    <property type="match status" value="1"/>
</dbReference>
<reference evidence="8" key="1">
    <citation type="journal article" date="2019" name="Int. J. Syst. Evol. Microbiol.">
        <title>The Global Catalogue of Microorganisms (GCM) 10K type strain sequencing project: providing services to taxonomists for standard genome sequencing and annotation.</title>
        <authorList>
            <consortium name="The Broad Institute Genomics Platform"/>
            <consortium name="The Broad Institute Genome Sequencing Center for Infectious Disease"/>
            <person name="Wu L."/>
            <person name="Ma J."/>
        </authorList>
    </citation>
    <scope>NUCLEOTIDE SEQUENCE [LARGE SCALE GENOMIC DNA]</scope>
    <source>
        <strain evidence="8">CGMCC 1.16619</strain>
    </source>
</reference>
<keyword evidence="5" id="KW-1133">Transmembrane helix</keyword>
<evidence type="ECO:0000259" key="6">
    <source>
        <dbReference type="PROSITE" id="PS50075"/>
    </source>
</evidence>
<dbReference type="InterPro" id="IPR020806">
    <property type="entry name" value="PKS_PP-bd"/>
</dbReference>
<dbReference type="InterPro" id="IPR045851">
    <property type="entry name" value="AMP-bd_C_sf"/>
</dbReference>
<gene>
    <name evidence="7" type="ORF">ACFPPA_12495</name>
</gene>
<sequence>MTEPVSGGPPDAAASMQRALLAQIAQLMTELHPQAAQRPAVHLDSRLDRDLGLDSLSRVELLARLERHFGVVLPEAEALAAATPAELVHALERAAPREAIVATAVAAATADTAAFELPDGARTLPEVLDWHCRRHADRNYVRFEGGTAHGTLLSYGELRQGASRAAAGLQALDLRPLDPVALMLPTHPDFLIAFFAVLLAGGVPVPLYPPMRPAELADYWRRQAGTLRNCGARLLLVDAAMQSHRHLIRSMTGPVEHIVTVAELGDAPLRHSATPGPDDLAMLQYTSGSTADPKGVMLTHRNLLANLRVMGQAIGVNADDVFVSWLPLYHDMGLIGACLGSLYYGIPLVLIPPQAFLLRPERWLWAIHRYRATLSAAPNFALELCVYRVPDSAIQGLDLCRWRLAFCGAEPIFEETLERFSQRFAPFGFRREALFPVYGLAENTLGLTFPPTGRAPRILRIAREPFLQRGAAQPAPGTATLSFVSCGQPLREHEIRIVDEAGRELPDGMQGSVQFRGPSATAGYFHATETTRRLFHDSWLDSGDLGFVFEGELYLTGRVKDLIIRAGRHIHPQAIEQAIGSVAGIRRGRVAVFGSYAPDEGTERLVVVAETRVADATALDALRKQVNAIAANLSGGPADEVILAPPGSVLKTSSGKLRRAACRAAYEAGTLGKPHRGALLAVLLRGLGENVRSRLRRAGALAFAAYAWTILALLLLPAAVALAVVPGTPSRWRAMRAIIRVLRVALRLPLTLHVEQAPPARPCIFVANHASYVDALVLLWALPRPVAFTAKAELSRKPLFHWLLSRLGAVFVERSDPQRSTEVVAQAEEGRRDFLFFPEGTFSRMPGLLPFHLGAFLAAAHAGLPVVPVALRGTRAVLRDVERLPRRAPVEVTIGAPLVPQPAADRWHEALRLSEAARQFLLDHGGEPDAGDRPLPVSPPP</sequence>
<proteinExistence type="inferred from homology"/>
<dbReference type="SUPFAM" id="SSF56801">
    <property type="entry name" value="Acetyl-CoA synthetase-like"/>
    <property type="match status" value="1"/>
</dbReference>
<keyword evidence="5" id="KW-0472">Membrane</keyword>
<dbReference type="PANTHER" id="PTHR22754">
    <property type="entry name" value="DISCO-INTERACTING PROTEIN 2 DIP2 -RELATED"/>
    <property type="match status" value="1"/>
</dbReference>
<evidence type="ECO:0000256" key="5">
    <source>
        <dbReference type="SAM" id="Phobius"/>
    </source>
</evidence>
<keyword evidence="3" id="KW-0597">Phosphoprotein</keyword>
<dbReference type="Pfam" id="PF01553">
    <property type="entry name" value="Acyltransferase"/>
    <property type="match status" value="1"/>
</dbReference>
<dbReference type="SMART" id="SM00563">
    <property type="entry name" value="PlsC"/>
    <property type="match status" value="1"/>
</dbReference>
<dbReference type="CDD" id="cd07989">
    <property type="entry name" value="LPLAT_AGPAT-like"/>
    <property type="match status" value="1"/>
</dbReference>
<feature type="transmembrane region" description="Helical" evidence="5">
    <location>
        <begin position="700"/>
        <end position="725"/>
    </location>
</feature>
<dbReference type="Pfam" id="PF00550">
    <property type="entry name" value="PP-binding"/>
    <property type="match status" value="1"/>
</dbReference>
<protein>
    <submittedName>
        <fullName evidence="7">AMP-binding protein</fullName>
    </submittedName>
</protein>
<evidence type="ECO:0000256" key="1">
    <source>
        <dbReference type="ARBA" id="ARBA00006432"/>
    </source>
</evidence>